<reference evidence="1 2" key="1">
    <citation type="submission" date="2020-08" db="EMBL/GenBank/DDBJ databases">
        <title>Sequencing the genomes of 1000 actinobacteria strains.</title>
        <authorList>
            <person name="Klenk H.-P."/>
        </authorList>
    </citation>
    <scope>NUCLEOTIDE SEQUENCE [LARGE SCALE GENOMIC DNA]</scope>
    <source>
        <strain evidence="1 2">DSM 102122</strain>
    </source>
</reference>
<dbReference type="Proteomes" id="UP000542813">
    <property type="component" value="Unassembled WGS sequence"/>
</dbReference>
<accession>A0A7W9LNR0</accession>
<evidence type="ECO:0008006" key="3">
    <source>
        <dbReference type="Google" id="ProtNLM"/>
    </source>
</evidence>
<protein>
    <recommendedName>
        <fullName evidence="3">DUF3800 domain-containing protein</fullName>
    </recommendedName>
</protein>
<sequence>MTWIATVDESIRIDDRVYVLAACAFEEKDSDVARDTMRALEPRAGHRLHWHDRKPPDRHEAVKAVAQLSALHIVTVGAPIDPRRQERARRQCLETLLFHLDAAGVEQVWLESRNAAADRRDIAAVDRFRARRVIGHAIRIDHARPLDDPLLWLADIVAGALGAAEGGDPTFRELLVPMLTEHRIRLD</sequence>
<evidence type="ECO:0000313" key="1">
    <source>
        <dbReference type="EMBL" id="MBB5790585.1"/>
    </source>
</evidence>
<dbReference type="RefSeq" id="WP_184826753.1">
    <property type="nucleotide sequence ID" value="NZ_JACHMM010000001.1"/>
</dbReference>
<comment type="caution">
    <text evidence="1">The sequence shown here is derived from an EMBL/GenBank/DDBJ whole genome shotgun (WGS) entry which is preliminary data.</text>
</comment>
<dbReference type="EMBL" id="JACHMM010000001">
    <property type="protein sequence ID" value="MBB5790585.1"/>
    <property type="molecule type" value="Genomic_DNA"/>
</dbReference>
<organism evidence="1 2">
    <name type="scientific">Jiangella mangrovi</name>
    <dbReference type="NCBI Taxonomy" id="1524084"/>
    <lineage>
        <taxon>Bacteria</taxon>
        <taxon>Bacillati</taxon>
        <taxon>Actinomycetota</taxon>
        <taxon>Actinomycetes</taxon>
        <taxon>Jiangellales</taxon>
        <taxon>Jiangellaceae</taxon>
        <taxon>Jiangella</taxon>
    </lineage>
</organism>
<name>A0A7W9LNR0_9ACTN</name>
<keyword evidence="2" id="KW-1185">Reference proteome</keyword>
<proteinExistence type="predicted"/>
<evidence type="ECO:0000313" key="2">
    <source>
        <dbReference type="Proteomes" id="UP000542813"/>
    </source>
</evidence>
<dbReference type="AlphaFoldDB" id="A0A7W9LNR0"/>
<gene>
    <name evidence="1" type="ORF">HD601_005160</name>
</gene>